<feature type="transmembrane region" description="Helical" evidence="1">
    <location>
        <begin position="487"/>
        <end position="507"/>
    </location>
</feature>
<protein>
    <recommendedName>
        <fullName evidence="4">Copper-transporting ATPase</fullName>
    </recommendedName>
</protein>
<evidence type="ECO:0008006" key="4">
    <source>
        <dbReference type="Google" id="ProtNLM"/>
    </source>
</evidence>
<evidence type="ECO:0000313" key="3">
    <source>
        <dbReference type="Proteomes" id="UP000199515"/>
    </source>
</evidence>
<dbReference type="Proteomes" id="UP000199515">
    <property type="component" value="Unassembled WGS sequence"/>
</dbReference>
<feature type="transmembrane region" description="Helical" evidence="1">
    <location>
        <begin position="111"/>
        <end position="133"/>
    </location>
</feature>
<name>A0A1H3STH2_9PSEU</name>
<keyword evidence="1" id="KW-0472">Membrane</keyword>
<organism evidence="2 3">
    <name type="scientific">Amycolatopsis xylanica</name>
    <dbReference type="NCBI Taxonomy" id="589385"/>
    <lineage>
        <taxon>Bacteria</taxon>
        <taxon>Bacillati</taxon>
        <taxon>Actinomycetota</taxon>
        <taxon>Actinomycetes</taxon>
        <taxon>Pseudonocardiales</taxon>
        <taxon>Pseudonocardiaceae</taxon>
        <taxon>Amycolatopsis</taxon>
    </lineage>
</organism>
<feature type="transmembrane region" description="Helical" evidence="1">
    <location>
        <begin position="328"/>
        <end position="350"/>
    </location>
</feature>
<sequence>MPTPDTFWTYSSAISIYLVVLAVPGGLIGWSAGLRGWALAGLAPLLTYTATGLAGPWLALVGLPYNVGTAAAFTLLLAGAAYGVRAFGLRRGWIPGEALADRPPLPWTRRAHLAVAACVVLATVLSVIVVLSASGGPNAVFQRWDTVFHANGIRYIADTGDGSLTGMGTINWYPDGSFYPNAYHLVGALVYNLSGATIPATLNAITVPVAGIFALSMVTMIRQFGGRAVFAGSVAIVAGAATTGAYESVSSGLLPFALGIVLTPLAAVALQRYLVRPAVDTGMVLALSAVGLLCAHSSALFGAMLFAFPMVVQRWIRREGRVGQDILRMLPVMAASGVLAALQVLGAVGFTSSAYPYTPWASNIEVTEALNQLLKFRQILNQPQLWLAGLLVIGTLSFLTLGKMRWIAASALILSFMFVLVACYGGVSWVITLSRPWWNDRYRLMALAAIPLCLLAGHGLAEIQRWLSKAVSHWSWVRDNPRVPARLGLASAVLVLIAMGVVTQGFYTQANATAVAFLYHNGPESKDREQPISAYELEAMAVLQKLGVGPDERVLNDRVDGSAWVYAITGIKPTAGHYDTGVPPKDAEYLADHFREFDTDPEVRAAVKRLNIHRVFLGHGSIKPYMHRAPGLRDLDGLDFLRREYANPNAVIYTIIK</sequence>
<proteinExistence type="predicted"/>
<feature type="transmembrane region" description="Helical" evidence="1">
    <location>
        <begin position="282"/>
        <end position="308"/>
    </location>
</feature>
<evidence type="ECO:0000313" key="2">
    <source>
        <dbReference type="EMBL" id="SDZ40841.1"/>
    </source>
</evidence>
<dbReference type="STRING" id="589385.SAMN05421504_11582"/>
<gene>
    <name evidence="2" type="ORF">SAMN05421504_11582</name>
</gene>
<feature type="transmembrane region" description="Helical" evidence="1">
    <location>
        <begin position="65"/>
        <end position="84"/>
    </location>
</feature>
<keyword evidence="1" id="KW-0812">Transmembrane</keyword>
<dbReference type="EMBL" id="FNON01000015">
    <property type="protein sequence ID" value="SDZ40841.1"/>
    <property type="molecule type" value="Genomic_DNA"/>
</dbReference>
<dbReference type="Pfam" id="PF20176">
    <property type="entry name" value="DUF6541"/>
    <property type="match status" value="1"/>
</dbReference>
<keyword evidence="3" id="KW-1185">Reference proteome</keyword>
<dbReference type="InterPro" id="IPR046671">
    <property type="entry name" value="DUF6541"/>
</dbReference>
<feature type="transmembrane region" description="Helical" evidence="1">
    <location>
        <begin position="37"/>
        <end position="59"/>
    </location>
</feature>
<feature type="transmembrane region" description="Helical" evidence="1">
    <location>
        <begin position="444"/>
        <end position="467"/>
    </location>
</feature>
<feature type="transmembrane region" description="Helical" evidence="1">
    <location>
        <begin position="252"/>
        <end position="270"/>
    </location>
</feature>
<feature type="transmembrane region" description="Helical" evidence="1">
    <location>
        <begin position="407"/>
        <end position="432"/>
    </location>
</feature>
<evidence type="ECO:0000256" key="1">
    <source>
        <dbReference type="SAM" id="Phobius"/>
    </source>
</evidence>
<feature type="transmembrane region" description="Helical" evidence="1">
    <location>
        <begin position="200"/>
        <end position="221"/>
    </location>
</feature>
<accession>A0A1H3STH2</accession>
<feature type="transmembrane region" description="Helical" evidence="1">
    <location>
        <begin position="228"/>
        <end position="246"/>
    </location>
</feature>
<dbReference type="OrthoDB" id="3251757at2"/>
<dbReference type="AlphaFoldDB" id="A0A1H3STH2"/>
<dbReference type="RefSeq" id="WP_091299695.1">
    <property type="nucleotide sequence ID" value="NZ_FNON01000015.1"/>
</dbReference>
<feature type="transmembrane region" description="Helical" evidence="1">
    <location>
        <begin position="6"/>
        <end position="30"/>
    </location>
</feature>
<feature type="transmembrane region" description="Helical" evidence="1">
    <location>
        <begin position="385"/>
        <end position="401"/>
    </location>
</feature>
<keyword evidence="1" id="KW-1133">Transmembrane helix</keyword>
<reference evidence="2 3" key="1">
    <citation type="submission" date="2016-10" db="EMBL/GenBank/DDBJ databases">
        <authorList>
            <person name="de Groot N.N."/>
        </authorList>
    </citation>
    <scope>NUCLEOTIDE SEQUENCE [LARGE SCALE GENOMIC DNA]</scope>
    <source>
        <strain evidence="2 3">CPCC 202699</strain>
    </source>
</reference>